<keyword evidence="1" id="KW-0472">Membrane</keyword>
<evidence type="ECO:0000313" key="3">
    <source>
        <dbReference type="Proteomes" id="UP000199126"/>
    </source>
</evidence>
<feature type="transmembrane region" description="Helical" evidence="1">
    <location>
        <begin position="6"/>
        <end position="25"/>
    </location>
</feature>
<feature type="transmembrane region" description="Helical" evidence="1">
    <location>
        <begin position="78"/>
        <end position="101"/>
    </location>
</feature>
<gene>
    <name evidence="2" type="ORF">SAMN04487948_102534</name>
</gene>
<protein>
    <submittedName>
        <fullName evidence="2">Sulphur transport</fullName>
    </submittedName>
</protein>
<keyword evidence="1" id="KW-0812">Transmembrane</keyword>
<dbReference type="OrthoDB" id="26401at2157"/>
<dbReference type="AlphaFoldDB" id="A0A1H8PX11"/>
<dbReference type="EMBL" id="FODV01000002">
    <property type="protein sequence ID" value="SEO46298.1"/>
    <property type="molecule type" value="Genomic_DNA"/>
</dbReference>
<dbReference type="Proteomes" id="UP000199126">
    <property type="component" value="Unassembled WGS sequence"/>
</dbReference>
<sequence>MVSNALVAVVVVGLGIGVFLQKGRFCFVHAFHDFFAMKDSRTTKAVLLATTLTMVFWSIAYALGFYQGFWTPGWGLTGLVGGFVFGVGMTYAGGCASGTLYRHRRPTDYGWSTLRVDRLDPLLPQ</sequence>
<evidence type="ECO:0000256" key="1">
    <source>
        <dbReference type="SAM" id="Phobius"/>
    </source>
</evidence>
<proteinExistence type="predicted"/>
<dbReference type="Pfam" id="PF04143">
    <property type="entry name" value="Sulf_transp"/>
    <property type="match status" value="1"/>
</dbReference>
<accession>A0A1H8PX11</accession>
<feature type="transmembrane region" description="Helical" evidence="1">
    <location>
        <begin position="45"/>
        <end position="66"/>
    </location>
</feature>
<organism evidence="2 3">
    <name type="scientific">Halogranum amylolyticum</name>
    <dbReference type="NCBI Taxonomy" id="660520"/>
    <lineage>
        <taxon>Archaea</taxon>
        <taxon>Methanobacteriati</taxon>
        <taxon>Methanobacteriota</taxon>
        <taxon>Stenosarchaea group</taxon>
        <taxon>Halobacteria</taxon>
        <taxon>Halobacteriales</taxon>
        <taxon>Haloferacaceae</taxon>
    </lineage>
</organism>
<name>A0A1H8PX11_9EURY</name>
<keyword evidence="1" id="KW-1133">Transmembrane helix</keyword>
<dbReference type="InterPro" id="IPR007272">
    <property type="entry name" value="Sulf_transp_TsuA/YedE"/>
</dbReference>
<keyword evidence="3" id="KW-1185">Reference proteome</keyword>
<reference evidence="3" key="1">
    <citation type="submission" date="2016-10" db="EMBL/GenBank/DDBJ databases">
        <authorList>
            <person name="Varghese N."/>
            <person name="Submissions S."/>
        </authorList>
    </citation>
    <scope>NUCLEOTIDE SEQUENCE [LARGE SCALE GENOMIC DNA]</scope>
    <source>
        <strain evidence="3">CGMCC 1.10121</strain>
    </source>
</reference>
<evidence type="ECO:0000313" key="2">
    <source>
        <dbReference type="EMBL" id="SEO46298.1"/>
    </source>
</evidence>